<dbReference type="SUPFAM" id="SSF53383">
    <property type="entry name" value="PLP-dependent transferases"/>
    <property type="match status" value="1"/>
</dbReference>
<evidence type="ECO:0000256" key="16">
    <source>
        <dbReference type="ARBA" id="ARBA00048808"/>
    </source>
</evidence>
<dbReference type="PANTHER" id="PTHR12944">
    <property type="entry name" value="SOLUBLE LIVER ANTIGEN/LIVER PANCREAS ANTIGEN"/>
    <property type="match status" value="1"/>
</dbReference>
<comment type="catalytic activity">
    <reaction evidence="16">
        <text>O-phospho-L-seryl-tRNA(Sec) + selenophosphate + H2O = L-selenocysteinyl-tRNA(Sec) + 2 phosphate</text>
        <dbReference type="Rhea" id="RHEA:25041"/>
        <dbReference type="Rhea" id="RHEA-COMP:9743"/>
        <dbReference type="Rhea" id="RHEA-COMP:9947"/>
        <dbReference type="ChEBI" id="CHEBI:15377"/>
        <dbReference type="ChEBI" id="CHEBI:16144"/>
        <dbReference type="ChEBI" id="CHEBI:43474"/>
        <dbReference type="ChEBI" id="CHEBI:78551"/>
        <dbReference type="ChEBI" id="CHEBI:78573"/>
        <dbReference type="EC" id="2.9.1.2"/>
    </reaction>
</comment>
<keyword evidence="10" id="KW-0663">Pyridoxal phosphate</keyword>
<evidence type="ECO:0000256" key="15">
    <source>
        <dbReference type="ARBA" id="ARBA00032693"/>
    </source>
</evidence>
<evidence type="ECO:0000256" key="17">
    <source>
        <dbReference type="SAM" id="Coils"/>
    </source>
</evidence>
<comment type="cofactor">
    <cofactor evidence="1">
        <name>pyridoxal 5'-phosphate</name>
        <dbReference type="ChEBI" id="CHEBI:597326"/>
    </cofactor>
</comment>
<dbReference type="AlphaFoldDB" id="A0A0F9T6L9"/>
<dbReference type="GO" id="GO:0098621">
    <property type="term" value="F:O-phosphoseryl-tRNA(Sec) selenium transferase activity"/>
    <property type="evidence" value="ECO:0007669"/>
    <property type="project" value="UniProtKB-EC"/>
</dbReference>
<comment type="pathway">
    <text evidence="3">Aminoacyl-tRNA biosynthesis; selenocysteinyl-tRNA(Sec) biosynthesis; selenocysteinyl-tRNA(Sec) from L-seryl-tRNA(Sec) (archaeal/eukaryal route): step 2/2.</text>
</comment>
<dbReference type="GO" id="GO:0000049">
    <property type="term" value="F:tRNA binding"/>
    <property type="evidence" value="ECO:0007669"/>
    <property type="project" value="UniProtKB-KW"/>
</dbReference>
<dbReference type="UniPathway" id="UPA00906">
    <property type="reaction ID" value="UER00898"/>
</dbReference>
<keyword evidence="9" id="KW-0694">RNA-binding</keyword>
<sequence length="458" mass="51132">MIDFNKIIKFFKNTNIPENMLNRGQVVLNNFLKPMKILFEQKNVPKDPWTDDQIEFLLQTLSNMDTDKDSNAARVGEREARIASNLHLKTSAGFCHGIGRSGFLTAPQPKAPGGSIMYDITNRLAKNILNNFGLPNIEKAIIVPLCTGMSLSLTLGALKRESDDKISHNKRTVLVPQIDHKSLIKSIDLMGFKSKIVSGRIYGDAVRIPIEDIKKNFDDDCFAIISITSFFPPREHDDIKEISKFAKEKNLIHVVINAYGVQSPEWMKLIRSAIDAGRVDAIIQSTDKNFLTPVGGALIASPYTKTITKISQAYAGRASASPVVDFLISMLSLGISGYRKLIEEQQINRLNLEKKLEGIAEKINERILDVYNPVAVAMSLNNLKENQLYALGGALYNLRVTGPRVYNPKEKAFGTCCSDYQTPYIVMNAAIGADENDIILAVDRFEKAYNQIVYKKKL</sequence>
<name>A0A0F9T6L9_9ZZZZ</name>
<dbReference type="Pfam" id="PF05889">
    <property type="entry name" value="SepSecS"/>
    <property type="match status" value="1"/>
</dbReference>
<evidence type="ECO:0000256" key="11">
    <source>
        <dbReference type="ARBA" id="ARBA00022917"/>
    </source>
</evidence>
<evidence type="ECO:0000256" key="14">
    <source>
        <dbReference type="ARBA" id="ARBA00032048"/>
    </source>
</evidence>
<dbReference type="EC" id="2.9.1.2" evidence="5"/>
<evidence type="ECO:0000256" key="8">
    <source>
        <dbReference type="ARBA" id="ARBA00022679"/>
    </source>
</evidence>
<evidence type="ECO:0000256" key="10">
    <source>
        <dbReference type="ARBA" id="ARBA00022898"/>
    </source>
</evidence>
<evidence type="ECO:0000256" key="6">
    <source>
        <dbReference type="ARBA" id="ARBA00021963"/>
    </source>
</evidence>
<dbReference type="InterPro" id="IPR019872">
    <property type="entry name" value="Sec-tRNA_Se_transferase"/>
</dbReference>
<keyword evidence="11" id="KW-0648">Protein biosynthesis</keyword>
<comment type="caution">
    <text evidence="18">The sequence shown here is derived from an EMBL/GenBank/DDBJ whole genome shotgun (WGS) entry which is preliminary data.</text>
</comment>
<dbReference type="InterPro" id="IPR008829">
    <property type="entry name" value="SepSecS/SepCysS"/>
</dbReference>
<keyword evidence="8" id="KW-0808">Transferase</keyword>
<reference evidence="18" key="1">
    <citation type="journal article" date="2015" name="Nature">
        <title>Complex archaea that bridge the gap between prokaryotes and eukaryotes.</title>
        <authorList>
            <person name="Spang A."/>
            <person name="Saw J.H."/>
            <person name="Jorgensen S.L."/>
            <person name="Zaremba-Niedzwiedzka K."/>
            <person name="Martijn J."/>
            <person name="Lind A.E."/>
            <person name="van Eijk R."/>
            <person name="Schleper C."/>
            <person name="Guy L."/>
            <person name="Ettema T.J."/>
        </authorList>
    </citation>
    <scope>NUCLEOTIDE SEQUENCE</scope>
</reference>
<dbReference type="GO" id="GO:0001514">
    <property type="term" value="P:selenocysteine incorporation"/>
    <property type="evidence" value="ECO:0007669"/>
    <property type="project" value="TreeGrafter"/>
</dbReference>
<evidence type="ECO:0000256" key="13">
    <source>
        <dbReference type="ARBA" id="ARBA00030669"/>
    </source>
</evidence>
<evidence type="ECO:0000256" key="2">
    <source>
        <dbReference type="ARBA" id="ARBA00002552"/>
    </source>
</evidence>
<organism evidence="18">
    <name type="scientific">marine sediment metagenome</name>
    <dbReference type="NCBI Taxonomy" id="412755"/>
    <lineage>
        <taxon>unclassified sequences</taxon>
        <taxon>metagenomes</taxon>
        <taxon>ecological metagenomes</taxon>
    </lineage>
</organism>
<protein>
    <recommendedName>
        <fullName evidence="6">O-phosphoseryl-tRNA(Sec) selenium transferase</fullName>
        <ecNumber evidence="5">2.9.1.2</ecNumber>
    </recommendedName>
    <alternativeName>
        <fullName evidence="13">Selenocysteine synthase</fullName>
    </alternativeName>
    <alternativeName>
        <fullName evidence="14">Selenocysteinyl-tRNA(Sec) synthase</fullName>
    </alternativeName>
    <alternativeName>
        <fullName evidence="15">Sep-tRNA:Sec-tRNA synthase</fullName>
    </alternativeName>
</protein>
<dbReference type="GO" id="GO:0001717">
    <property type="term" value="P:conversion of seryl-tRNAsec to selenocys-tRNAsec"/>
    <property type="evidence" value="ECO:0007669"/>
    <property type="project" value="InterPro"/>
</dbReference>
<dbReference type="Gene3D" id="3.40.640.10">
    <property type="entry name" value="Type I PLP-dependent aspartate aminotransferase-like (Major domain)"/>
    <property type="match status" value="1"/>
</dbReference>
<proteinExistence type="inferred from homology"/>
<comment type="similarity">
    <text evidence="4">Belongs to the SepSecS family.</text>
</comment>
<dbReference type="NCBIfam" id="TIGR03531">
    <property type="entry name" value="selenium_SpcS"/>
    <property type="match status" value="1"/>
</dbReference>
<feature type="coiled-coil region" evidence="17">
    <location>
        <begin position="335"/>
        <end position="362"/>
    </location>
</feature>
<keyword evidence="7" id="KW-0820">tRNA-binding</keyword>
<gene>
    <name evidence="18" type="ORF">LCGC14_0691070</name>
</gene>
<dbReference type="PANTHER" id="PTHR12944:SF2">
    <property type="entry name" value="O-PHOSPHOSERYL-TRNA(SEC) SELENIUM TRANSFERASE"/>
    <property type="match status" value="1"/>
</dbReference>
<keyword evidence="12" id="KW-0711">Selenium</keyword>
<evidence type="ECO:0000256" key="12">
    <source>
        <dbReference type="ARBA" id="ARBA00023266"/>
    </source>
</evidence>
<keyword evidence="17" id="KW-0175">Coiled coil</keyword>
<evidence type="ECO:0000256" key="3">
    <source>
        <dbReference type="ARBA" id="ARBA00004822"/>
    </source>
</evidence>
<accession>A0A0F9T6L9</accession>
<comment type="function">
    <text evidence="2">Converts O-phosphoseryl-tRNA(Sec) to selenocysteinyl-tRNA(Sec) required for selenoprotein biosynthesis.</text>
</comment>
<dbReference type="PIRSF" id="PIRSF017689">
    <property type="entry name" value="SepSecS"/>
    <property type="match status" value="1"/>
</dbReference>
<dbReference type="InterPro" id="IPR015424">
    <property type="entry name" value="PyrdxlP-dep_Trfase"/>
</dbReference>
<evidence type="ECO:0000313" key="18">
    <source>
        <dbReference type="EMBL" id="KKN44631.1"/>
    </source>
</evidence>
<dbReference type="InterPro" id="IPR015421">
    <property type="entry name" value="PyrdxlP-dep_Trfase_major"/>
</dbReference>
<evidence type="ECO:0000256" key="4">
    <source>
        <dbReference type="ARBA" id="ARBA00007037"/>
    </source>
</evidence>
<evidence type="ECO:0000256" key="5">
    <source>
        <dbReference type="ARBA" id="ARBA00012464"/>
    </source>
</evidence>
<evidence type="ECO:0000256" key="7">
    <source>
        <dbReference type="ARBA" id="ARBA00022555"/>
    </source>
</evidence>
<evidence type="ECO:0000256" key="1">
    <source>
        <dbReference type="ARBA" id="ARBA00001933"/>
    </source>
</evidence>
<evidence type="ECO:0000256" key="9">
    <source>
        <dbReference type="ARBA" id="ARBA00022884"/>
    </source>
</evidence>
<dbReference type="EMBL" id="LAZR01001439">
    <property type="protein sequence ID" value="KKN44631.1"/>
    <property type="molecule type" value="Genomic_DNA"/>
</dbReference>